<evidence type="ECO:0000256" key="3">
    <source>
        <dbReference type="ARBA" id="ARBA00022737"/>
    </source>
</evidence>
<evidence type="ECO:0000256" key="2">
    <source>
        <dbReference type="ARBA" id="ARBA00022723"/>
    </source>
</evidence>
<dbReference type="STRING" id="6248.A0A0K0E846"/>
<sequence length="354" mass="40197">MCTFNDSGLEGNSAFSEMGFSSEDIKINKAKSELELIKSILDSRLGDASNVAAESSKVVDTLSFNISKAEELTDGFGDQVQEIQGVLNGFRLYKDCGPEEMRREYRCSECPEVFPYPNLLDIHMKLHRIRYSCDVCGKKYQKLAFLEKHKLYDHKNTYDCRWCSRTFSTYQSLRIHENLTHENPVKLRSRKNGCTNCSVDFPTPEELEKHMESCAKIITRASYSVGPSPSYNPVISPALSVRSLPNLRRLTPNGKITSPQITLTKLDLTCPFCSRDPFATTTSRDRHIKRFHMNMTHMLTNSNFHATKSRSKPEPKTGHTCIYCGRSFPDSSRLNAHVNTHKRNDEAGLADVVF</sequence>
<evidence type="ECO:0000256" key="1">
    <source>
        <dbReference type="ARBA" id="ARBA00004123"/>
    </source>
</evidence>
<dbReference type="InterPro" id="IPR036236">
    <property type="entry name" value="Znf_C2H2_sf"/>
</dbReference>
<dbReference type="Pfam" id="PF00096">
    <property type="entry name" value="zf-C2H2"/>
    <property type="match status" value="1"/>
</dbReference>
<evidence type="ECO:0000256" key="4">
    <source>
        <dbReference type="ARBA" id="ARBA00022771"/>
    </source>
</evidence>
<organism evidence="10">
    <name type="scientific">Strongyloides stercoralis</name>
    <name type="common">Threadworm</name>
    <dbReference type="NCBI Taxonomy" id="6248"/>
    <lineage>
        <taxon>Eukaryota</taxon>
        <taxon>Metazoa</taxon>
        <taxon>Ecdysozoa</taxon>
        <taxon>Nematoda</taxon>
        <taxon>Chromadorea</taxon>
        <taxon>Rhabditida</taxon>
        <taxon>Tylenchina</taxon>
        <taxon>Panagrolaimomorpha</taxon>
        <taxon>Strongyloidoidea</taxon>
        <taxon>Strongyloididae</taxon>
        <taxon>Strongyloides</taxon>
    </lineage>
</organism>
<dbReference type="WBParaSite" id="SSTP_0000567600.1">
    <property type="protein sequence ID" value="SSTP_0000567600.1"/>
    <property type="gene ID" value="SSTP_0000567600"/>
</dbReference>
<evidence type="ECO:0000256" key="6">
    <source>
        <dbReference type="ARBA" id="ARBA00023125"/>
    </source>
</evidence>
<dbReference type="PANTHER" id="PTHR24376:SF243">
    <property type="entry name" value="C2H2-TYPE DOMAIN-CONTAINING PROTEIN"/>
    <property type="match status" value="1"/>
</dbReference>
<name>A0A0K0E846_STRER</name>
<feature type="domain" description="C2H2-type" evidence="9">
    <location>
        <begin position="158"/>
        <end position="186"/>
    </location>
</feature>
<dbReference type="GO" id="GO:0008270">
    <property type="term" value="F:zinc ion binding"/>
    <property type="evidence" value="ECO:0007669"/>
    <property type="project" value="UniProtKB-KW"/>
</dbReference>
<feature type="domain" description="C2H2-type" evidence="9">
    <location>
        <begin position="105"/>
        <end position="127"/>
    </location>
</feature>
<dbReference type="GO" id="GO:0000978">
    <property type="term" value="F:RNA polymerase II cis-regulatory region sequence-specific DNA binding"/>
    <property type="evidence" value="ECO:0007669"/>
    <property type="project" value="TreeGrafter"/>
</dbReference>
<dbReference type="Pfam" id="PF13894">
    <property type="entry name" value="zf-C2H2_4"/>
    <property type="match status" value="1"/>
</dbReference>
<accession>A0A0K0E846</accession>
<dbReference type="PROSITE" id="PS00028">
    <property type="entry name" value="ZINC_FINGER_C2H2_1"/>
    <property type="match status" value="3"/>
</dbReference>
<dbReference type="GO" id="GO:0001228">
    <property type="term" value="F:DNA-binding transcription activator activity, RNA polymerase II-specific"/>
    <property type="evidence" value="ECO:0007669"/>
    <property type="project" value="TreeGrafter"/>
</dbReference>
<proteinExistence type="predicted"/>
<keyword evidence="3" id="KW-0677">Repeat</keyword>
<dbReference type="InterPro" id="IPR013087">
    <property type="entry name" value="Znf_C2H2_type"/>
</dbReference>
<keyword evidence="4 8" id="KW-0863">Zinc-finger</keyword>
<keyword evidence="6" id="KW-0238">DNA-binding</keyword>
<keyword evidence="7" id="KW-0539">Nucleus</keyword>
<dbReference type="PROSITE" id="PS50157">
    <property type="entry name" value="ZINC_FINGER_C2H2_2"/>
    <property type="match status" value="4"/>
</dbReference>
<keyword evidence="2" id="KW-0479">Metal-binding</keyword>
<evidence type="ECO:0000256" key="7">
    <source>
        <dbReference type="ARBA" id="ARBA00023242"/>
    </source>
</evidence>
<dbReference type="PANTHER" id="PTHR24376">
    <property type="entry name" value="ZINC FINGER PROTEIN"/>
    <property type="match status" value="1"/>
</dbReference>
<dbReference type="SUPFAM" id="SSF57667">
    <property type="entry name" value="beta-beta-alpha zinc fingers"/>
    <property type="match status" value="2"/>
</dbReference>
<dbReference type="SMART" id="SM00355">
    <property type="entry name" value="ZnF_C2H2"/>
    <property type="match status" value="6"/>
</dbReference>
<comment type="subcellular location">
    <subcellularLocation>
        <location evidence="1">Nucleus</location>
    </subcellularLocation>
</comment>
<feature type="domain" description="C2H2-type" evidence="9">
    <location>
        <begin position="319"/>
        <end position="346"/>
    </location>
</feature>
<dbReference type="Pfam" id="PF13912">
    <property type="entry name" value="zf-C2H2_6"/>
    <property type="match status" value="2"/>
</dbReference>
<evidence type="ECO:0000256" key="5">
    <source>
        <dbReference type="ARBA" id="ARBA00022833"/>
    </source>
</evidence>
<dbReference type="Gene3D" id="3.30.160.60">
    <property type="entry name" value="Classic Zinc Finger"/>
    <property type="match status" value="3"/>
</dbReference>
<dbReference type="AlphaFoldDB" id="A0A0K0E846"/>
<keyword evidence="5" id="KW-0862">Zinc</keyword>
<evidence type="ECO:0000259" key="9">
    <source>
        <dbReference type="PROSITE" id="PS50157"/>
    </source>
</evidence>
<feature type="domain" description="C2H2-type" evidence="9">
    <location>
        <begin position="131"/>
        <end position="159"/>
    </location>
</feature>
<evidence type="ECO:0000256" key="8">
    <source>
        <dbReference type="PROSITE-ProRule" id="PRU00042"/>
    </source>
</evidence>
<reference evidence="10" key="1">
    <citation type="submission" date="2015-08" db="UniProtKB">
        <authorList>
            <consortium name="WormBaseParasite"/>
        </authorList>
    </citation>
    <scope>IDENTIFICATION</scope>
</reference>
<dbReference type="GO" id="GO:0005634">
    <property type="term" value="C:nucleus"/>
    <property type="evidence" value="ECO:0007669"/>
    <property type="project" value="UniProtKB-SubCell"/>
</dbReference>
<evidence type="ECO:0000313" key="10">
    <source>
        <dbReference type="WBParaSite" id="SSTP_0000567600.1"/>
    </source>
</evidence>
<protein>
    <submittedName>
        <fullName evidence="10">C2H2-type domain-containing protein</fullName>
    </submittedName>
</protein>